<dbReference type="InterPro" id="IPR037229">
    <property type="entry name" value="Ribosomal_bL35_sf"/>
</dbReference>
<dbReference type="InterPro" id="IPR021137">
    <property type="entry name" value="Ribosomal_bL35-like"/>
</dbReference>
<evidence type="ECO:0000313" key="7">
    <source>
        <dbReference type="EMBL" id="HIR60635.1"/>
    </source>
</evidence>
<dbReference type="GO" id="GO:0006412">
    <property type="term" value="P:translation"/>
    <property type="evidence" value="ECO:0007669"/>
    <property type="project" value="UniProtKB-UniRule"/>
</dbReference>
<evidence type="ECO:0000256" key="1">
    <source>
        <dbReference type="ARBA" id="ARBA00006598"/>
    </source>
</evidence>
<comment type="caution">
    <text evidence="7">The sequence shown here is derived from an EMBL/GenBank/DDBJ whole genome shotgun (WGS) entry which is preliminary data.</text>
</comment>
<evidence type="ECO:0000256" key="2">
    <source>
        <dbReference type="ARBA" id="ARBA00022980"/>
    </source>
</evidence>
<keyword evidence="3 5" id="KW-0687">Ribonucleoprotein</keyword>
<dbReference type="GO" id="GO:0022625">
    <property type="term" value="C:cytosolic large ribosomal subunit"/>
    <property type="evidence" value="ECO:0007669"/>
    <property type="project" value="TreeGrafter"/>
</dbReference>
<dbReference type="EMBL" id="DVHA01000116">
    <property type="protein sequence ID" value="HIR60635.1"/>
    <property type="molecule type" value="Genomic_DNA"/>
</dbReference>
<dbReference type="InterPro" id="IPR001706">
    <property type="entry name" value="Ribosomal_bL35"/>
</dbReference>
<name>A0A9D1DX76_9FIRM</name>
<dbReference type="FunFam" id="4.10.410.60:FF:000001">
    <property type="entry name" value="50S ribosomal protein L35"/>
    <property type="match status" value="1"/>
</dbReference>
<reference evidence="7" key="2">
    <citation type="journal article" date="2021" name="PeerJ">
        <title>Extensive microbial diversity within the chicken gut microbiome revealed by metagenomics and culture.</title>
        <authorList>
            <person name="Gilroy R."/>
            <person name="Ravi A."/>
            <person name="Getino M."/>
            <person name="Pursley I."/>
            <person name="Horton D.L."/>
            <person name="Alikhan N.F."/>
            <person name="Baker D."/>
            <person name="Gharbi K."/>
            <person name="Hall N."/>
            <person name="Watson M."/>
            <person name="Adriaenssens E.M."/>
            <person name="Foster-Nyarko E."/>
            <person name="Jarju S."/>
            <person name="Secka A."/>
            <person name="Antonio M."/>
            <person name="Oren A."/>
            <person name="Chaudhuri R.R."/>
            <person name="La Ragione R."/>
            <person name="Hildebrand F."/>
            <person name="Pallen M.J."/>
        </authorList>
    </citation>
    <scope>NUCLEOTIDE SEQUENCE</scope>
    <source>
        <strain evidence="7">CHK189-12415</strain>
    </source>
</reference>
<dbReference type="PANTHER" id="PTHR33343">
    <property type="entry name" value="54S RIBOSOMAL PROTEIN BL35M"/>
    <property type="match status" value="1"/>
</dbReference>
<reference evidence="7" key="1">
    <citation type="submission" date="2020-10" db="EMBL/GenBank/DDBJ databases">
        <authorList>
            <person name="Gilroy R."/>
        </authorList>
    </citation>
    <scope>NUCLEOTIDE SEQUENCE</scope>
    <source>
        <strain evidence="7">CHK189-12415</strain>
    </source>
</reference>
<evidence type="ECO:0000256" key="5">
    <source>
        <dbReference type="HAMAP-Rule" id="MF_00514"/>
    </source>
</evidence>
<dbReference type="GO" id="GO:0003735">
    <property type="term" value="F:structural constituent of ribosome"/>
    <property type="evidence" value="ECO:0007669"/>
    <property type="project" value="InterPro"/>
</dbReference>
<dbReference type="NCBIfam" id="TIGR00001">
    <property type="entry name" value="rpmI_bact"/>
    <property type="match status" value="1"/>
</dbReference>
<dbReference type="PANTHER" id="PTHR33343:SF1">
    <property type="entry name" value="LARGE RIBOSOMAL SUBUNIT PROTEIN BL35M"/>
    <property type="match status" value="1"/>
</dbReference>
<dbReference type="PRINTS" id="PR00064">
    <property type="entry name" value="RIBOSOMALL35"/>
</dbReference>
<evidence type="ECO:0000256" key="6">
    <source>
        <dbReference type="RuleBase" id="RU000568"/>
    </source>
</evidence>
<evidence type="ECO:0000313" key="8">
    <source>
        <dbReference type="Proteomes" id="UP000824241"/>
    </source>
</evidence>
<dbReference type="AlphaFoldDB" id="A0A9D1DX76"/>
<keyword evidence="2 5" id="KW-0689">Ribosomal protein</keyword>
<dbReference type="Proteomes" id="UP000824241">
    <property type="component" value="Unassembled WGS sequence"/>
</dbReference>
<comment type="similarity">
    <text evidence="1 5 6">Belongs to the bacterial ribosomal protein bL35 family.</text>
</comment>
<dbReference type="Gene3D" id="4.10.410.60">
    <property type="match status" value="1"/>
</dbReference>
<evidence type="ECO:0000256" key="4">
    <source>
        <dbReference type="ARBA" id="ARBA00071664"/>
    </source>
</evidence>
<accession>A0A9D1DX76</accession>
<gene>
    <name evidence="5 7" type="primary">rpmI</name>
    <name evidence="7" type="ORF">IAB37_03570</name>
</gene>
<proteinExistence type="inferred from homology"/>
<dbReference type="Pfam" id="PF01632">
    <property type="entry name" value="Ribosomal_L35p"/>
    <property type="match status" value="1"/>
</dbReference>
<dbReference type="HAMAP" id="MF_00514">
    <property type="entry name" value="Ribosomal_bL35"/>
    <property type="match status" value="1"/>
</dbReference>
<dbReference type="SUPFAM" id="SSF143034">
    <property type="entry name" value="L35p-like"/>
    <property type="match status" value="1"/>
</dbReference>
<sequence length="65" mass="7423">MPKIKTHSATKKRFALTASGKVKCTHMNKRHILTKMSHKRKRQLRNTAYADATCVKAVKKLLPYG</sequence>
<organism evidence="7 8">
    <name type="scientific">Candidatus Faecivivens stercoravium</name>
    <dbReference type="NCBI Taxonomy" id="2840803"/>
    <lineage>
        <taxon>Bacteria</taxon>
        <taxon>Bacillati</taxon>
        <taxon>Bacillota</taxon>
        <taxon>Clostridia</taxon>
        <taxon>Eubacteriales</taxon>
        <taxon>Oscillospiraceae</taxon>
        <taxon>Oscillospiraceae incertae sedis</taxon>
        <taxon>Candidatus Faecivivens</taxon>
    </lineage>
</organism>
<evidence type="ECO:0000256" key="3">
    <source>
        <dbReference type="ARBA" id="ARBA00023274"/>
    </source>
</evidence>
<protein>
    <recommendedName>
        <fullName evidence="4 5">Large ribosomal subunit protein bL35</fullName>
    </recommendedName>
</protein>